<accession>A0A5E8CK54</accession>
<organism evidence="1">
    <name type="scientific">seawater metagenome</name>
    <dbReference type="NCBI Taxonomy" id="1561972"/>
    <lineage>
        <taxon>unclassified sequences</taxon>
        <taxon>metagenomes</taxon>
        <taxon>ecological metagenomes</taxon>
    </lineage>
</organism>
<protein>
    <submittedName>
        <fullName evidence="1">Uncharacterized protein</fullName>
    </submittedName>
</protein>
<evidence type="ECO:0000313" key="1">
    <source>
        <dbReference type="EMBL" id="VVU95437.1"/>
    </source>
</evidence>
<reference evidence="1" key="1">
    <citation type="submission" date="2019-09" db="EMBL/GenBank/DDBJ databases">
        <authorList>
            <person name="Needham M D."/>
        </authorList>
    </citation>
    <scope>NUCLEOTIDE SEQUENCE</scope>
</reference>
<proteinExistence type="predicted"/>
<name>A0A5E8CK54_9ZZZZ</name>
<dbReference type="AlphaFoldDB" id="A0A5E8CK54"/>
<gene>
    <name evidence="1" type="ORF">CPAV1605_1188</name>
</gene>
<sequence length="613" mass="71173">MSYSKYIEDIRLLTTRLTQSKDSSVPNYARRAEKLQRFKKITDYTDSNRDFKDIMTKFVVVEFYKTDQENANFIQLVTDIFDNMINAYCLNKNIDTGDILFLYKGGNVLRVLALEAMNSQPGEMKDKLMAAYEQYFKKSDADFTIYINPNMDEAIFREIYDDLSVMTYICLNYIRAIFYQNLPGHFSYARLSTQIKKEILTSYLKKLNESPSLKDPSNEFNGGKFISLKLGNEEVGKEVPVTLNPAPGTPASRIEESADEKKINFGSEKNGGRQDHLIVDDAATGELVYFTSPIINFFEKYNMLQTEEGKRMLKFILGPLGRTNSSSIYVSYNSTLDFAKSKFNLMRAKVNFASEFQTANGQVIKKNLNGELIDVSIIDLKTLKLPGMSVHEDLSRVRQYTDSSLGIKMQFKSYSLKFFIHDLVFIIFENAEYPWDDRKYAKRLARLFFLYLIDMMDRRYGLDIVNRITFVRVLKSSFNSLKEKIDELLKNSNIFDKGEMQAVFNNIKSSTVQYDYLLKDIINHVMMPLQKISNFTGDPVFIQNCNNFLEDVLHNLNVMDIFLAGLQNFIQSDGLMNQSDLYSFQQLGGMDKIYYQKYLKYRQKYMNLKNQMK</sequence>
<dbReference type="EMBL" id="CABVLZ010000004">
    <property type="protein sequence ID" value="VVU95437.1"/>
    <property type="molecule type" value="Genomic_DNA"/>
</dbReference>